<dbReference type="STRING" id="34508.A0A4V6I7Y5"/>
<sequence length="363" mass="40562">MSIPQKLEKLKKITDPEVQIAYSLLCSVGMNYTCETAGERRLIDTTGTINVAGFYNYLHAWHEYETMMYSVSQATFFPVPRKLRQGNESKYLYFVPPTKKVVYSQIPFYLSGLTDTPVIVEMIKEIRAVCEKYHEMGVDSFPHGIAFTFWEQYLHLHYNLIKAIGVIALAVFCVISVLLFNPWAASCIMFILVLMTIELAGFLGFVGIKLNPVSAVTLITAVGIGVEFTAHVVFAFLTSLGDRNDRMATAIDRVFVPVIHGALSTLLGIVMLAFSEFEFVVKYFFVVMFALIIITHKRVSPTTSVTISGRTPLRNTASWRKPKTISGATIVTTKNEGQGSRSGPCIVYHSAYPLVTIIFHHAL</sequence>
<keyword evidence="9" id="KW-1185">Reference proteome</keyword>
<gene>
    <name evidence="8" type="ORF">L596_003176</name>
</gene>
<dbReference type="SUPFAM" id="SSF82866">
    <property type="entry name" value="Multidrug efflux transporter AcrB transmembrane domain"/>
    <property type="match status" value="1"/>
</dbReference>
<feature type="transmembrane region" description="Helical" evidence="7">
    <location>
        <begin position="214"/>
        <end position="238"/>
    </location>
</feature>
<dbReference type="GO" id="GO:0005886">
    <property type="term" value="C:plasma membrane"/>
    <property type="evidence" value="ECO:0007669"/>
    <property type="project" value="TreeGrafter"/>
</dbReference>
<keyword evidence="5 7" id="KW-0472">Membrane</keyword>
<protein>
    <recommendedName>
        <fullName evidence="10">SSD domain-containing protein</fullName>
    </recommendedName>
</protein>
<comment type="caution">
    <text evidence="8">The sequence shown here is derived from an EMBL/GenBank/DDBJ whole genome shotgun (WGS) entry which is preliminary data.</text>
</comment>
<name>A0A4V6I7Y5_STECR</name>
<dbReference type="GO" id="GO:0097108">
    <property type="term" value="F:hedgehog family protein binding"/>
    <property type="evidence" value="ECO:0007669"/>
    <property type="project" value="TreeGrafter"/>
</dbReference>
<evidence type="ECO:0000256" key="7">
    <source>
        <dbReference type="SAM" id="Phobius"/>
    </source>
</evidence>
<dbReference type="PANTHER" id="PTHR46022:SF1">
    <property type="entry name" value="PROTEIN PATCHED"/>
    <property type="match status" value="1"/>
</dbReference>
<dbReference type="GO" id="GO:0045879">
    <property type="term" value="P:negative regulation of smoothened signaling pathway"/>
    <property type="evidence" value="ECO:0007669"/>
    <property type="project" value="TreeGrafter"/>
</dbReference>
<dbReference type="EMBL" id="CM016762">
    <property type="protein sequence ID" value="TMS35883.1"/>
    <property type="molecule type" value="Genomic_DNA"/>
</dbReference>
<evidence type="ECO:0000256" key="1">
    <source>
        <dbReference type="ARBA" id="ARBA00004141"/>
    </source>
</evidence>
<evidence type="ECO:0008006" key="10">
    <source>
        <dbReference type="Google" id="ProtNLM"/>
    </source>
</evidence>
<keyword evidence="6" id="KW-0325">Glycoprotein</keyword>
<dbReference type="Proteomes" id="UP000298663">
    <property type="component" value="Chromosome X"/>
</dbReference>
<keyword evidence="4 7" id="KW-1133">Transmembrane helix</keyword>
<evidence type="ECO:0000256" key="4">
    <source>
        <dbReference type="ARBA" id="ARBA00022989"/>
    </source>
</evidence>
<dbReference type="AlphaFoldDB" id="A0A4V6I7Y5"/>
<feature type="transmembrane region" description="Helical" evidence="7">
    <location>
        <begin position="187"/>
        <end position="208"/>
    </location>
</feature>
<evidence type="ECO:0000313" key="8">
    <source>
        <dbReference type="EMBL" id="TMS35883.1"/>
    </source>
</evidence>
<dbReference type="EMBL" id="AZBU02000001">
    <property type="protein sequence ID" value="TMS35883.1"/>
    <property type="molecule type" value="Genomic_DNA"/>
</dbReference>
<accession>A0A4V6I7Y5</accession>
<reference evidence="8 9" key="1">
    <citation type="journal article" date="2015" name="Genome Biol.">
        <title>Comparative genomics of Steinernema reveals deeply conserved gene regulatory networks.</title>
        <authorList>
            <person name="Dillman A.R."/>
            <person name="Macchietto M."/>
            <person name="Porter C.F."/>
            <person name="Rogers A."/>
            <person name="Williams B."/>
            <person name="Antoshechkin I."/>
            <person name="Lee M.M."/>
            <person name="Goodwin Z."/>
            <person name="Lu X."/>
            <person name="Lewis E.E."/>
            <person name="Goodrich-Blair H."/>
            <person name="Stock S.P."/>
            <person name="Adams B.J."/>
            <person name="Sternberg P.W."/>
            <person name="Mortazavi A."/>
        </authorList>
    </citation>
    <scope>NUCLEOTIDE SEQUENCE [LARGE SCALE GENOMIC DNA]</scope>
    <source>
        <strain evidence="8 9">ALL</strain>
    </source>
</reference>
<dbReference type="OrthoDB" id="5873834at2759"/>
<evidence type="ECO:0000313" key="9">
    <source>
        <dbReference type="Proteomes" id="UP000298663"/>
    </source>
</evidence>
<evidence type="ECO:0000256" key="2">
    <source>
        <dbReference type="ARBA" id="ARBA00005585"/>
    </source>
</evidence>
<feature type="transmembrane region" description="Helical" evidence="7">
    <location>
        <begin position="160"/>
        <end position="180"/>
    </location>
</feature>
<comment type="subcellular location">
    <subcellularLocation>
        <location evidence="1">Membrane</location>
        <topology evidence="1">Multi-pass membrane protein</topology>
    </subcellularLocation>
</comment>
<reference evidence="8 9" key="2">
    <citation type="journal article" date="2019" name="G3 (Bethesda)">
        <title>Hybrid Assembly of the Genome of the Entomopathogenic Nematode Steinernema carpocapsae Identifies the X-Chromosome.</title>
        <authorList>
            <person name="Serra L."/>
            <person name="Macchietto M."/>
            <person name="Macias-Munoz A."/>
            <person name="McGill C.J."/>
            <person name="Rodriguez I.M."/>
            <person name="Rodriguez B."/>
            <person name="Murad R."/>
            <person name="Mortazavi A."/>
        </authorList>
    </citation>
    <scope>NUCLEOTIDE SEQUENCE [LARGE SCALE GENOMIC DNA]</scope>
    <source>
        <strain evidence="8 9">ALL</strain>
    </source>
</reference>
<keyword evidence="3 7" id="KW-0812">Transmembrane</keyword>
<evidence type="ECO:0000256" key="6">
    <source>
        <dbReference type="ARBA" id="ARBA00023180"/>
    </source>
</evidence>
<dbReference type="GO" id="GO:0008158">
    <property type="term" value="F:hedgehog receptor activity"/>
    <property type="evidence" value="ECO:0007669"/>
    <property type="project" value="TreeGrafter"/>
</dbReference>
<organism evidence="8 9">
    <name type="scientific">Steinernema carpocapsae</name>
    <name type="common">Entomopathogenic nematode</name>
    <dbReference type="NCBI Taxonomy" id="34508"/>
    <lineage>
        <taxon>Eukaryota</taxon>
        <taxon>Metazoa</taxon>
        <taxon>Ecdysozoa</taxon>
        <taxon>Nematoda</taxon>
        <taxon>Chromadorea</taxon>
        <taxon>Rhabditida</taxon>
        <taxon>Tylenchina</taxon>
        <taxon>Panagrolaimomorpha</taxon>
        <taxon>Strongyloidoidea</taxon>
        <taxon>Steinernematidae</taxon>
        <taxon>Steinernema</taxon>
    </lineage>
</organism>
<dbReference type="PANTHER" id="PTHR46022">
    <property type="entry name" value="PROTEIN PATCHED"/>
    <property type="match status" value="1"/>
</dbReference>
<dbReference type="GO" id="GO:0005119">
    <property type="term" value="F:smoothened binding"/>
    <property type="evidence" value="ECO:0007669"/>
    <property type="project" value="TreeGrafter"/>
</dbReference>
<evidence type="ECO:0000256" key="3">
    <source>
        <dbReference type="ARBA" id="ARBA00022692"/>
    </source>
</evidence>
<evidence type="ECO:0000256" key="5">
    <source>
        <dbReference type="ARBA" id="ARBA00023136"/>
    </source>
</evidence>
<feature type="transmembrane region" description="Helical" evidence="7">
    <location>
        <begin position="250"/>
        <end position="274"/>
    </location>
</feature>
<dbReference type="Gene3D" id="1.20.1640.10">
    <property type="entry name" value="Multidrug efflux transporter AcrB transmembrane domain"/>
    <property type="match status" value="1"/>
</dbReference>
<feature type="transmembrane region" description="Helical" evidence="7">
    <location>
        <begin position="280"/>
        <end position="296"/>
    </location>
</feature>
<proteinExistence type="inferred from homology"/>
<comment type="similarity">
    <text evidence="2">Belongs to the patched family.</text>
</comment>